<dbReference type="AlphaFoldDB" id="A0A8B9CST1"/>
<evidence type="ECO:0000313" key="1">
    <source>
        <dbReference type="Ensembl" id="ENSABRP00000024846.1"/>
    </source>
</evidence>
<proteinExistence type="predicted"/>
<name>A0A8B9CST1_9AVES</name>
<reference evidence="1" key="2">
    <citation type="submission" date="2025-09" db="UniProtKB">
        <authorList>
            <consortium name="Ensembl"/>
        </authorList>
    </citation>
    <scope>IDENTIFICATION</scope>
</reference>
<reference evidence="1" key="1">
    <citation type="submission" date="2025-08" db="UniProtKB">
        <authorList>
            <consortium name="Ensembl"/>
        </authorList>
    </citation>
    <scope>IDENTIFICATION</scope>
</reference>
<dbReference type="GeneTree" id="ENSGT01060000248958"/>
<dbReference type="Ensembl" id="ENSABRT00000034833.1">
    <property type="protein sequence ID" value="ENSABRP00000024846.1"/>
    <property type="gene ID" value="ENSABRG00000020849.1"/>
</dbReference>
<keyword evidence="2" id="KW-1185">Reference proteome</keyword>
<sequence>VAEDHGLGNGYSAIDITESLELLISVIAQNVILLNSVQRLLFSLQLDNVWKHLAVPGEHPSLPLNANALILMALDEHLDFLGVYEFQLGAPVQHSARRADHNLLRDLLTSLHCQDTKGILQLRVELPHLFDHFSRLKCQLVCWGKAQTLEGQRNNELFWETFSHERP</sequence>
<evidence type="ECO:0000313" key="2">
    <source>
        <dbReference type="Proteomes" id="UP000694426"/>
    </source>
</evidence>
<dbReference type="Proteomes" id="UP000694426">
    <property type="component" value="Unplaced"/>
</dbReference>
<protein>
    <submittedName>
        <fullName evidence="1">Uncharacterized protein</fullName>
    </submittedName>
</protein>
<accession>A0A8B9CST1</accession>
<organism evidence="1 2">
    <name type="scientific">Anser brachyrhynchus</name>
    <name type="common">Pink-footed goose</name>
    <dbReference type="NCBI Taxonomy" id="132585"/>
    <lineage>
        <taxon>Eukaryota</taxon>
        <taxon>Metazoa</taxon>
        <taxon>Chordata</taxon>
        <taxon>Craniata</taxon>
        <taxon>Vertebrata</taxon>
        <taxon>Euteleostomi</taxon>
        <taxon>Archelosauria</taxon>
        <taxon>Archosauria</taxon>
        <taxon>Dinosauria</taxon>
        <taxon>Saurischia</taxon>
        <taxon>Theropoda</taxon>
        <taxon>Coelurosauria</taxon>
        <taxon>Aves</taxon>
        <taxon>Neognathae</taxon>
        <taxon>Galloanserae</taxon>
        <taxon>Anseriformes</taxon>
        <taxon>Anatidae</taxon>
        <taxon>Anserinae</taxon>
        <taxon>Anser</taxon>
    </lineage>
</organism>